<keyword evidence="8" id="KW-1133">Transmembrane helix</keyword>
<dbReference type="CDD" id="cd14547">
    <property type="entry name" value="PTPc-KIM"/>
    <property type="match status" value="1"/>
</dbReference>
<feature type="domain" description="Tyrosine-protein phosphatase" evidence="10">
    <location>
        <begin position="391"/>
        <end position="622"/>
    </location>
</feature>
<evidence type="ECO:0000256" key="4">
    <source>
        <dbReference type="ARBA" id="ARBA00022912"/>
    </source>
</evidence>
<dbReference type="AlphaFoldDB" id="A0A8X6NP77"/>
<feature type="active site" description="Phosphocysteine intermediate" evidence="5">
    <location>
        <position position="563"/>
    </location>
</feature>
<keyword evidence="12" id="KW-0675">Receptor</keyword>
<proteinExistence type="predicted"/>
<feature type="region of interest" description="Disordered" evidence="7">
    <location>
        <begin position="288"/>
        <end position="312"/>
    </location>
</feature>
<feature type="domain" description="Tyrosine specific protein phosphatases" evidence="11">
    <location>
        <begin position="535"/>
        <end position="613"/>
    </location>
</feature>
<dbReference type="GO" id="GO:0004725">
    <property type="term" value="F:protein tyrosine phosphatase activity"/>
    <property type="evidence" value="ECO:0007669"/>
    <property type="project" value="UniProtKB-EC"/>
</dbReference>
<feature type="chain" id="PRO_5036458753" description="protein-tyrosine-phosphatase" evidence="9">
    <location>
        <begin position="21"/>
        <end position="632"/>
    </location>
</feature>
<dbReference type="InterPro" id="IPR016130">
    <property type="entry name" value="Tyr_Pase_AS"/>
</dbReference>
<dbReference type="SMART" id="SM00194">
    <property type="entry name" value="PTPc"/>
    <property type="match status" value="1"/>
</dbReference>
<feature type="binding site" evidence="6">
    <location>
        <position position="607"/>
    </location>
    <ligand>
        <name>substrate</name>
    </ligand>
</feature>
<evidence type="ECO:0000259" key="11">
    <source>
        <dbReference type="PROSITE" id="PS50056"/>
    </source>
</evidence>
<dbReference type="PROSITE" id="PS50056">
    <property type="entry name" value="TYR_PHOSPHATASE_2"/>
    <property type="match status" value="1"/>
</dbReference>
<dbReference type="EMBL" id="BMAW01011542">
    <property type="protein sequence ID" value="GFT24327.1"/>
    <property type="molecule type" value="Genomic_DNA"/>
</dbReference>
<evidence type="ECO:0000256" key="6">
    <source>
        <dbReference type="PIRSR" id="PIRSR608356-51"/>
    </source>
</evidence>
<dbReference type="InterPro" id="IPR003595">
    <property type="entry name" value="Tyr_Pase_cat"/>
</dbReference>
<evidence type="ECO:0000256" key="7">
    <source>
        <dbReference type="SAM" id="MobiDB-lite"/>
    </source>
</evidence>
<dbReference type="Proteomes" id="UP000887013">
    <property type="component" value="Unassembled WGS sequence"/>
</dbReference>
<dbReference type="GO" id="GO:0005829">
    <property type="term" value="C:cytosol"/>
    <property type="evidence" value="ECO:0007669"/>
    <property type="project" value="TreeGrafter"/>
</dbReference>
<evidence type="ECO:0000259" key="10">
    <source>
        <dbReference type="PROSITE" id="PS50055"/>
    </source>
</evidence>
<sequence length="632" mass="71554">MAVIRLNVVGLLCFIMFTVADSSPKMIDDDAADKSIATNQIHENPQPNKDVRVLHFIGNFPPEIIKAVQESLAKQKTSSSLLIDRLIPESNKIIFSIQLRKPMSGLDVIEQLSEAVAEHANLELDSIKVTKYEPYSGIVKMFFVHTVKRENNTEVLKLRPVSDIYEHLTVKKRLQNAGGAIKILDIHYGNDPSYQNSYGKKISIQSIFSDKNWEAWQLAVVISATLFAMFFIFVIFQMFVSSQRIPKNKVRPVEEPRHVIVQPILRPVVAGVGVIQPPPENREHHIAAIDTDSEHTPSPSRSPMRRGRGLLERRGSNASLTLDLNRSQENIHCGTPPKECSAEEFLQSASKRLTRRQLRSTLKDVKALHTEFWEIPMNHPEKVEIAGSGTKNRYKTILPNETTRVHLYEKSEDPLSSYINANYVRGYSDEAKAYIATQGPLPHTVNDFWMMVWKEKSPLIVMITKLKEKMKVKCEPYIPDYQDRYGDIEVTVMRVIPREGYTVRELFLRRGSETHTVHHFWYTTWPDHKTPATAKQLLSMALEAEGMRMGEGNLAKGPMIVHCSAGIGRTGCFIAVSIGIQQLMEENSVDILGTVSSLRLDRGGMIQTAEQYEFVHQVLSIFELTLPEATGE</sequence>
<keyword evidence="8" id="KW-0812">Transmembrane</keyword>
<dbReference type="PANTHER" id="PTHR46198:SF4">
    <property type="entry name" value="PROTEIN-TYROSINE-PHOSPHATASE"/>
    <property type="match status" value="1"/>
</dbReference>
<dbReference type="GO" id="GO:0005886">
    <property type="term" value="C:plasma membrane"/>
    <property type="evidence" value="ECO:0007669"/>
    <property type="project" value="TreeGrafter"/>
</dbReference>
<dbReference type="PRINTS" id="PR01778">
    <property type="entry name" value="KIMPTPASE"/>
</dbReference>
<keyword evidence="2" id="KW-0597">Phosphoprotein</keyword>
<dbReference type="PANTHER" id="PTHR46198">
    <property type="entry name" value="PROTEIN-TYROSINE-PHOSPHATASE"/>
    <property type="match status" value="1"/>
</dbReference>
<dbReference type="GO" id="GO:0007165">
    <property type="term" value="P:signal transduction"/>
    <property type="evidence" value="ECO:0007669"/>
    <property type="project" value="TreeGrafter"/>
</dbReference>
<feature type="transmembrane region" description="Helical" evidence="8">
    <location>
        <begin position="215"/>
        <end position="240"/>
    </location>
</feature>
<keyword evidence="13" id="KW-1185">Reference proteome</keyword>
<feature type="binding site" evidence="6">
    <location>
        <position position="527"/>
    </location>
    <ligand>
        <name>substrate</name>
    </ligand>
</feature>
<evidence type="ECO:0000256" key="5">
    <source>
        <dbReference type="PIRSR" id="PIRSR608356-50"/>
    </source>
</evidence>
<evidence type="ECO:0000256" key="9">
    <source>
        <dbReference type="SAM" id="SignalP"/>
    </source>
</evidence>
<dbReference type="EC" id="3.1.3.48" evidence="1"/>
<evidence type="ECO:0000256" key="8">
    <source>
        <dbReference type="SAM" id="Phobius"/>
    </source>
</evidence>
<accession>A0A8X6NP77</accession>
<dbReference type="InterPro" id="IPR000242">
    <property type="entry name" value="PTP_cat"/>
</dbReference>
<dbReference type="GO" id="GO:0019901">
    <property type="term" value="F:protein kinase binding"/>
    <property type="evidence" value="ECO:0007669"/>
    <property type="project" value="TreeGrafter"/>
</dbReference>
<dbReference type="Pfam" id="PF00102">
    <property type="entry name" value="Y_phosphatase"/>
    <property type="match status" value="1"/>
</dbReference>
<dbReference type="FunFam" id="3.90.190.10:FF:000020">
    <property type="entry name" value="Tyrosine-protein phosphatase non-receptor type 5"/>
    <property type="match status" value="1"/>
</dbReference>
<keyword evidence="3" id="KW-0378">Hydrolase</keyword>
<protein>
    <recommendedName>
        <fullName evidence="1">protein-tyrosine-phosphatase</fullName>
        <ecNumber evidence="1">3.1.3.48</ecNumber>
    </recommendedName>
</protein>
<dbReference type="PROSITE" id="PS50055">
    <property type="entry name" value="TYR_PHOSPHATASE_PTP"/>
    <property type="match status" value="1"/>
</dbReference>
<dbReference type="OrthoDB" id="9993594at2759"/>
<dbReference type="GO" id="GO:0030054">
    <property type="term" value="C:cell junction"/>
    <property type="evidence" value="ECO:0007669"/>
    <property type="project" value="TreeGrafter"/>
</dbReference>
<evidence type="ECO:0000313" key="12">
    <source>
        <dbReference type="EMBL" id="GFT24327.1"/>
    </source>
</evidence>
<evidence type="ECO:0000313" key="13">
    <source>
        <dbReference type="Proteomes" id="UP000887013"/>
    </source>
</evidence>
<dbReference type="Gene3D" id="3.90.190.10">
    <property type="entry name" value="Protein tyrosine phosphatase superfamily"/>
    <property type="match status" value="1"/>
</dbReference>
<dbReference type="InterPro" id="IPR008356">
    <property type="entry name" value="Tyr_Pase_KIM-con"/>
</dbReference>
<evidence type="ECO:0000256" key="3">
    <source>
        <dbReference type="ARBA" id="ARBA00022801"/>
    </source>
</evidence>
<keyword evidence="8" id="KW-0472">Membrane</keyword>
<keyword evidence="9" id="KW-0732">Signal</keyword>
<comment type="caution">
    <text evidence="12">The sequence shown here is derived from an EMBL/GenBank/DDBJ whole genome shotgun (WGS) entry which is preliminary data.</text>
</comment>
<evidence type="ECO:0000256" key="2">
    <source>
        <dbReference type="ARBA" id="ARBA00022553"/>
    </source>
</evidence>
<dbReference type="GO" id="GO:0048666">
    <property type="term" value="P:neuron development"/>
    <property type="evidence" value="ECO:0007669"/>
    <property type="project" value="UniProtKB-ARBA"/>
</dbReference>
<name>A0A8X6NP77_NEPPI</name>
<feature type="signal peptide" evidence="9">
    <location>
        <begin position="1"/>
        <end position="20"/>
    </location>
</feature>
<gene>
    <name evidence="12" type="primary">Ptprr</name>
    <name evidence="12" type="ORF">NPIL_474361</name>
</gene>
<dbReference type="SMART" id="SM00404">
    <property type="entry name" value="PTPc_motif"/>
    <property type="match status" value="1"/>
</dbReference>
<reference evidence="12" key="1">
    <citation type="submission" date="2020-08" db="EMBL/GenBank/DDBJ databases">
        <title>Multicomponent nature underlies the extraordinary mechanical properties of spider dragline silk.</title>
        <authorList>
            <person name="Kono N."/>
            <person name="Nakamura H."/>
            <person name="Mori M."/>
            <person name="Yoshida Y."/>
            <person name="Ohtoshi R."/>
            <person name="Malay A.D."/>
            <person name="Moran D.A.P."/>
            <person name="Tomita M."/>
            <person name="Numata K."/>
            <person name="Arakawa K."/>
        </authorList>
    </citation>
    <scope>NUCLEOTIDE SEQUENCE</scope>
</reference>
<dbReference type="PRINTS" id="PR00700">
    <property type="entry name" value="PRTYPHPHTASE"/>
</dbReference>
<dbReference type="PROSITE" id="PS00383">
    <property type="entry name" value="TYR_PHOSPHATASE_1"/>
    <property type="match status" value="1"/>
</dbReference>
<dbReference type="SUPFAM" id="SSF52799">
    <property type="entry name" value="(Phosphotyrosine protein) phosphatases II"/>
    <property type="match status" value="1"/>
</dbReference>
<dbReference type="InterPro" id="IPR029021">
    <property type="entry name" value="Prot-tyrosine_phosphatase-like"/>
</dbReference>
<dbReference type="InterPro" id="IPR000387">
    <property type="entry name" value="Tyr_Pase_dom"/>
</dbReference>
<feature type="binding site" evidence="6">
    <location>
        <begin position="563"/>
        <end position="569"/>
    </location>
    <ligand>
        <name>substrate</name>
    </ligand>
</feature>
<organism evidence="12 13">
    <name type="scientific">Nephila pilipes</name>
    <name type="common">Giant wood spider</name>
    <name type="synonym">Nephila maculata</name>
    <dbReference type="NCBI Taxonomy" id="299642"/>
    <lineage>
        <taxon>Eukaryota</taxon>
        <taxon>Metazoa</taxon>
        <taxon>Ecdysozoa</taxon>
        <taxon>Arthropoda</taxon>
        <taxon>Chelicerata</taxon>
        <taxon>Arachnida</taxon>
        <taxon>Araneae</taxon>
        <taxon>Araneomorphae</taxon>
        <taxon>Entelegynae</taxon>
        <taxon>Araneoidea</taxon>
        <taxon>Nephilidae</taxon>
        <taxon>Nephila</taxon>
    </lineage>
</organism>
<keyword evidence="4" id="KW-0904">Protein phosphatase</keyword>
<evidence type="ECO:0000256" key="1">
    <source>
        <dbReference type="ARBA" id="ARBA00013064"/>
    </source>
</evidence>